<sequence length="99" mass="11190">MTAGLVWQFTLVLILVDREQRTLKCSVVRDVLWLRAPPQPQDRPTRGRIWLVVPIVVVAFALEEFLPFEIAPAAGRDGRPSRKIRFDDRGRVVLASALG</sequence>
<evidence type="ECO:0000313" key="1">
    <source>
        <dbReference type="EMBL" id="RNL52974.1"/>
    </source>
</evidence>
<accession>A0A3N0BUF6</accession>
<protein>
    <submittedName>
        <fullName evidence="1">Uncharacterized protein</fullName>
    </submittedName>
</protein>
<gene>
    <name evidence="1" type="ORF">D7003_13460</name>
</gene>
<evidence type="ECO:0000313" key="2">
    <source>
        <dbReference type="Proteomes" id="UP000273807"/>
    </source>
</evidence>
<proteinExistence type="predicted"/>
<comment type="caution">
    <text evidence="1">The sequence shown here is derived from an EMBL/GenBank/DDBJ whole genome shotgun (WGS) entry which is preliminary data.</text>
</comment>
<keyword evidence="2" id="KW-1185">Reference proteome</keyword>
<reference evidence="1 2" key="1">
    <citation type="submission" date="2018-10" db="EMBL/GenBank/DDBJ databases">
        <title>Genome sequencing of Arthrobacter oryzae TNB02.</title>
        <authorList>
            <person name="Cho Y.-J."/>
            <person name="Cho A."/>
            <person name="Kim O.-S."/>
        </authorList>
    </citation>
    <scope>NUCLEOTIDE SEQUENCE [LARGE SCALE GENOMIC DNA]</scope>
    <source>
        <strain evidence="1 2">TNB02</strain>
    </source>
</reference>
<organism evidence="1 2">
    <name type="scientific">Arthrobacter oryzae</name>
    <dbReference type="NCBI Taxonomy" id="409290"/>
    <lineage>
        <taxon>Bacteria</taxon>
        <taxon>Bacillati</taxon>
        <taxon>Actinomycetota</taxon>
        <taxon>Actinomycetes</taxon>
        <taxon>Micrococcales</taxon>
        <taxon>Micrococcaceae</taxon>
        <taxon>Arthrobacter</taxon>
    </lineage>
</organism>
<dbReference type="Proteomes" id="UP000273807">
    <property type="component" value="Unassembled WGS sequence"/>
</dbReference>
<dbReference type="EMBL" id="RBED01000111">
    <property type="protein sequence ID" value="RNL52974.1"/>
    <property type="molecule type" value="Genomic_DNA"/>
</dbReference>
<name>A0A3N0BUF6_9MICC</name>
<dbReference type="AlphaFoldDB" id="A0A3N0BUF6"/>